<dbReference type="UniPathway" id="UPA00143"/>
<comment type="pathway">
    <text evidence="1">Protein modification; protein ubiquitination.</text>
</comment>
<dbReference type="GO" id="GO:0004842">
    <property type="term" value="F:ubiquitin-protein transferase activity"/>
    <property type="evidence" value="ECO:0007669"/>
    <property type="project" value="InterPro"/>
</dbReference>
<feature type="compositionally biased region" description="Acidic residues" evidence="3">
    <location>
        <begin position="90"/>
        <end position="113"/>
    </location>
</feature>
<dbReference type="PANTHER" id="PTHR33644:SF5">
    <property type="entry name" value="U-BOX DOMAIN-CONTAINING PROTEIN 62"/>
    <property type="match status" value="1"/>
</dbReference>
<dbReference type="InterPro" id="IPR013083">
    <property type="entry name" value="Znf_RING/FYVE/PHD"/>
</dbReference>
<dbReference type="InterPro" id="IPR057649">
    <property type="entry name" value="PUB62-63_C"/>
</dbReference>
<dbReference type="KEGG" id="egu:105052298"/>
<organism evidence="5 6">
    <name type="scientific">Elaeis guineensis var. tenera</name>
    <name type="common">Oil palm</name>
    <dbReference type="NCBI Taxonomy" id="51953"/>
    <lineage>
        <taxon>Eukaryota</taxon>
        <taxon>Viridiplantae</taxon>
        <taxon>Streptophyta</taxon>
        <taxon>Embryophyta</taxon>
        <taxon>Tracheophyta</taxon>
        <taxon>Spermatophyta</taxon>
        <taxon>Magnoliopsida</taxon>
        <taxon>Liliopsida</taxon>
        <taxon>Arecaceae</taxon>
        <taxon>Arecoideae</taxon>
        <taxon>Cocoseae</taxon>
        <taxon>Elaeidinae</taxon>
        <taxon>Elaeis</taxon>
    </lineage>
</organism>
<evidence type="ECO:0000256" key="3">
    <source>
        <dbReference type="SAM" id="MobiDB-lite"/>
    </source>
</evidence>
<name>A0A6I9S0N3_ELAGV</name>
<dbReference type="SUPFAM" id="SSF57850">
    <property type="entry name" value="RING/U-box"/>
    <property type="match status" value="1"/>
</dbReference>
<feature type="compositionally biased region" description="Polar residues" evidence="3">
    <location>
        <begin position="144"/>
        <end position="155"/>
    </location>
</feature>
<evidence type="ECO:0000256" key="1">
    <source>
        <dbReference type="ARBA" id="ARBA00004906"/>
    </source>
</evidence>
<evidence type="ECO:0000259" key="4">
    <source>
        <dbReference type="PROSITE" id="PS51698"/>
    </source>
</evidence>
<evidence type="ECO:0000313" key="5">
    <source>
        <dbReference type="Proteomes" id="UP000504607"/>
    </source>
</evidence>
<evidence type="ECO:0000313" key="6">
    <source>
        <dbReference type="RefSeq" id="XP_010931368.1"/>
    </source>
</evidence>
<evidence type="ECO:0000256" key="2">
    <source>
        <dbReference type="ARBA" id="ARBA00022679"/>
    </source>
</evidence>
<reference evidence="6" key="1">
    <citation type="submission" date="2025-08" db="UniProtKB">
        <authorList>
            <consortium name="RefSeq"/>
        </authorList>
    </citation>
    <scope>IDENTIFICATION</scope>
</reference>
<dbReference type="PANTHER" id="PTHR33644">
    <property type="entry name" value="U-BOX DOMAIN-CONTAINING PROTEIN 62-RELATED"/>
    <property type="match status" value="1"/>
</dbReference>
<feature type="region of interest" description="Disordered" evidence="3">
    <location>
        <begin position="29"/>
        <end position="177"/>
    </location>
</feature>
<dbReference type="RefSeq" id="XP_010931368.1">
    <property type="nucleotide sequence ID" value="XM_010933066.3"/>
</dbReference>
<accession>A0A6I9S0N3</accession>
<dbReference type="InParanoid" id="A0A6I9S0N3"/>
<dbReference type="PROSITE" id="PS51698">
    <property type="entry name" value="U_BOX"/>
    <property type="match status" value="1"/>
</dbReference>
<dbReference type="OrthoDB" id="667871at2759"/>
<protein>
    <submittedName>
        <fullName evidence="6">U-box domain-containing protein 62</fullName>
    </submittedName>
</protein>
<feature type="region of interest" description="Disordered" evidence="3">
    <location>
        <begin position="1"/>
        <end position="20"/>
    </location>
</feature>
<dbReference type="InterPro" id="IPR003613">
    <property type="entry name" value="Ubox_domain"/>
</dbReference>
<dbReference type="Pfam" id="PF04564">
    <property type="entry name" value="U-box"/>
    <property type="match status" value="1"/>
</dbReference>
<keyword evidence="2" id="KW-0808">Transferase</keyword>
<dbReference type="GO" id="GO:0016567">
    <property type="term" value="P:protein ubiquitination"/>
    <property type="evidence" value="ECO:0007669"/>
    <property type="project" value="UniProtKB-UniPathway"/>
</dbReference>
<dbReference type="AlphaFoldDB" id="A0A6I9S0N3"/>
<dbReference type="Proteomes" id="UP000504607">
    <property type="component" value="Chromosome 10"/>
</dbReference>
<gene>
    <name evidence="6" type="primary">LOC105052298</name>
</gene>
<dbReference type="GeneID" id="105052298"/>
<feature type="domain" description="U-box" evidence="4">
    <location>
        <begin position="238"/>
        <end position="310"/>
    </location>
</feature>
<sequence>MASEELDLVQSRRAEHGLGSRMVFQGEAFPFSRGDGDHAGARKPTALGAPTPGFAVVGDKMFPSDRDPRFFSNQAWGAVRDGGSPSGDGSDGEEEDDGEDDSDDGDEDVDEGDGLVSVEDGNNKANNNSSGSVQSSSEKIQDASAKSQEHQSSSGLMRGVVEKDGSEGRGNLGEQQCQQDRMDNYENAIAVMDPEPYYTHAIHGGEGSTSSQKEVAGENGCGFSGRREIGSTAGYWESLRMHLSDPITGALMDDAMILSCGHSFGSSGMQRVYRMEACYTCAQPISEDSVQPNLALRSAVQAFRREEESQSSKASKRRRDRFEQDKCSYDDPFRMDFSRGKGVQFPFSVSDRVIIKGNKRTPERYVGRVAVVTTQCLNGWYVVKTLDNAESVKLQYRSLSKVTDGQVSNMISDKAHAPNWL</sequence>
<feature type="compositionally biased region" description="Low complexity" evidence="3">
    <location>
        <begin position="114"/>
        <end position="137"/>
    </location>
</feature>
<dbReference type="Gene3D" id="3.30.40.10">
    <property type="entry name" value="Zinc/RING finger domain, C3HC4 (zinc finger)"/>
    <property type="match status" value="1"/>
</dbReference>
<proteinExistence type="predicted"/>
<keyword evidence="5" id="KW-1185">Reference proteome</keyword>
<dbReference type="Pfam" id="PF23112">
    <property type="entry name" value="PUB62-63_C"/>
    <property type="match status" value="1"/>
</dbReference>